<comment type="catalytic activity">
    <reaction evidence="1">
        <text>L-erythrulose 1-phosphate = D-erythrulose 4-phosphate</text>
        <dbReference type="Rhea" id="RHEA:49588"/>
        <dbReference type="ChEBI" id="CHEBI:58002"/>
        <dbReference type="ChEBI" id="CHEBI:90796"/>
        <dbReference type="EC" id="5.3.1.33"/>
    </reaction>
</comment>
<name>A0A5C0UGJ1_9PROT</name>
<dbReference type="Proteomes" id="UP000324924">
    <property type="component" value="Chromosome"/>
</dbReference>
<dbReference type="Gene3D" id="3.20.20.70">
    <property type="entry name" value="Aldolase class I"/>
    <property type="match status" value="1"/>
</dbReference>
<evidence type="ECO:0000256" key="2">
    <source>
        <dbReference type="ARBA" id="ARBA00012597"/>
    </source>
</evidence>
<evidence type="ECO:0000313" key="7">
    <source>
        <dbReference type="Proteomes" id="UP000324924"/>
    </source>
</evidence>
<dbReference type="SUPFAM" id="SSF51351">
    <property type="entry name" value="Triosephosphate isomerase (TIM)"/>
    <property type="match status" value="1"/>
</dbReference>
<keyword evidence="7" id="KW-1185">Reference proteome</keyword>
<evidence type="ECO:0000256" key="5">
    <source>
        <dbReference type="SAM" id="MobiDB-lite"/>
    </source>
</evidence>
<evidence type="ECO:0000313" key="6">
    <source>
        <dbReference type="EMBL" id="QEK38929.1"/>
    </source>
</evidence>
<dbReference type="KEGG" id="nabu:FZC36_00550"/>
<keyword evidence="4 6" id="KW-0413">Isomerase</keyword>
<dbReference type="GO" id="GO:0004807">
    <property type="term" value="F:triose-phosphate isomerase activity"/>
    <property type="evidence" value="ECO:0007669"/>
    <property type="project" value="InterPro"/>
</dbReference>
<feature type="compositionally biased region" description="Polar residues" evidence="5">
    <location>
        <begin position="286"/>
        <end position="303"/>
    </location>
</feature>
<evidence type="ECO:0000256" key="3">
    <source>
        <dbReference type="ARBA" id="ARBA00016006"/>
    </source>
</evidence>
<gene>
    <name evidence="6" type="ORF">FZC36_00550</name>
</gene>
<proteinExistence type="predicted"/>
<dbReference type="AlphaFoldDB" id="A0A5C0UGJ1"/>
<evidence type="ECO:0000256" key="1">
    <source>
        <dbReference type="ARBA" id="ARBA00000148"/>
    </source>
</evidence>
<dbReference type="InterPro" id="IPR035990">
    <property type="entry name" value="TIM_sf"/>
</dbReference>
<dbReference type="InterPro" id="IPR013785">
    <property type="entry name" value="Aldolase_TIM"/>
</dbReference>
<dbReference type="EMBL" id="CP043314">
    <property type="protein sequence ID" value="QEK38929.1"/>
    <property type="molecule type" value="Genomic_DNA"/>
</dbReference>
<organism evidence="6 7">
    <name type="scientific">Candidatus Nesciobacter abundans</name>
    <dbReference type="NCBI Taxonomy" id="2601668"/>
    <lineage>
        <taxon>Bacteria</taxon>
        <taxon>Pseudomonadati</taxon>
        <taxon>Pseudomonadota</taxon>
        <taxon>Alphaproteobacteria</taxon>
        <taxon>Holosporales</taxon>
        <taxon>Holosporaceae</taxon>
        <taxon>Candidatus Nesciobacter</taxon>
    </lineage>
</organism>
<accession>A0A5C0UGJ1</accession>
<dbReference type="OrthoDB" id="9809429at2"/>
<evidence type="ECO:0000256" key="4">
    <source>
        <dbReference type="ARBA" id="ARBA00023235"/>
    </source>
</evidence>
<feature type="region of interest" description="Disordered" evidence="5">
    <location>
        <begin position="283"/>
        <end position="303"/>
    </location>
</feature>
<dbReference type="PROSITE" id="PS51440">
    <property type="entry name" value="TIM_2"/>
    <property type="match status" value="1"/>
</dbReference>
<reference evidence="6 7" key="1">
    <citation type="submission" date="2019-08" db="EMBL/GenBank/DDBJ databases">
        <title>Highly reduced genomes of protist endosymbionts show evolutionary convergence.</title>
        <authorList>
            <person name="George E."/>
            <person name="Husnik F."/>
            <person name="Tashyreva D."/>
            <person name="Prokopchuk G."/>
            <person name="Horak A."/>
            <person name="Kwong W.K."/>
            <person name="Lukes J."/>
            <person name="Keeling P.J."/>
        </authorList>
    </citation>
    <scope>NUCLEOTIDE SEQUENCE [LARGE SCALE GENOMIC DNA]</scope>
    <source>
        <strain evidence="6">1604HC</strain>
    </source>
</reference>
<dbReference type="Pfam" id="PF00121">
    <property type="entry name" value="TIM"/>
    <property type="match status" value="1"/>
</dbReference>
<dbReference type="EC" id="5.3.1.33" evidence="2"/>
<protein>
    <recommendedName>
        <fullName evidence="3">L-erythrulose-1-phosphate isomerase</fullName>
        <ecNumber evidence="2">5.3.1.33</ecNumber>
    </recommendedName>
</protein>
<dbReference type="InterPro" id="IPR000652">
    <property type="entry name" value="Triosephosphate_isomerase"/>
</dbReference>
<sequence>MHLVFFVISNWKGFLRPNFEQDLNVFLKQNKIDNITNIFAVPFVSLNMLNEVFSYHKKSIYTYSEQKNNPTAEDSNIFLSAQNSNYVGKNSTGNISSSMLKDLCTHILCGHSETRSEKYSLSEHAIDIITNNLIPIIFVENHLELYKLIENKSFIKSLSDKQINKLTVILEPKHYIGKASAAPIHELEEDFKQIKNLLKERNIEGKVCYGGSLNKENIWPYVDLFDGICFGRFSLSTDFFPTIYEISSYLKNNKYQNSNKSLDSNTYKNKQDLLNDNSLTKENHNTAKNLTNNKSQNTEARDK</sequence>